<dbReference type="InterPro" id="IPR020568">
    <property type="entry name" value="Ribosomal_Su5_D2-typ_SF"/>
</dbReference>
<evidence type="ECO:0000256" key="4">
    <source>
        <dbReference type="ARBA" id="ARBA00012745"/>
    </source>
</evidence>
<feature type="binding site" evidence="12">
    <location>
        <position position="86"/>
    </location>
    <ligand>
        <name>Zn(2+)</name>
        <dbReference type="ChEBI" id="CHEBI:29105"/>
    </ligand>
</feature>
<dbReference type="EC" id="3.5.1.108" evidence="4 12"/>
<dbReference type="Gene3D" id="3.30.230.20">
    <property type="entry name" value="lpxc deacetylase, domain 1"/>
    <property type="match status" value="1"/>
</dbReference>
<dbReference type="STRING" id="1827387.A4S15_08775"/>
<dbReference type="InterPro" id="IPR004463">
    <property type="entry name" value="UDP-acyl_GlcNac_deAcase"/>
</dbReference>
<keyword evidence="6 12" id="KW-0441">Lipid A biosynthesis</keyword>
<dbReference type="PANTHER" id="PTHR33694">
    <property type="entry name" value="UDP-3-O-ACYL-N-ACETYLGLUCOSAMINE DEACETYLASE 1, MITOCHONDRIAL-RELATED"/>
    <property type="match status" value="1"/>
</dbReference>
<protein>
    <recommendedName>
        <fullName evidence="4 12">UDP-3-O-acyl-N-acetylglucosamine deacetylase</fullName>
        <shortName evidence="12">UDP-3-O-acyl-GlcNAc deacetylase</shortName>
        <ecNumber evidence="4 12">3.5.1.108</ecNumber>
    </recommendedName>
    <alternativeName>
        <fullName evidence="12">UDP-3-O-[R-3-hydroxymyristoyl]-N-acetylglucosamine deacetylase</fullName>
    </alternativeName>
</protein>
<evidence type="ECO:0000256" key="9">
    <source>
        <dbReference type="ARBA" id="ARBA00022833"/>
    </source>
</evidence>
<accession>A0A1W9HY38</accession>
<comment type="caution">
    <text evidence="13">The sequence shown here is derived from an EMBL/GenBank/DDBJ whole genome shotgun (WGS) entry which is preliminary data.</text>
</comment>
<evidence type="ECO:0000313" key="14">
    <source>
        <dbReference type="Proteomes" id="UP000192872"/>
    </source>
</evidence>
<comment type="function">
    <text evidence="2 12">Catalyzes the hydrolysis of UDP-3-O-myristoyl-N-acetylglucosamine to form UDP-3-O-myristoylglucosamine and acetate, the committed step in lipid A biosynthesis.</text>
</comment>
<comment type="catalytic activity">
    <reaction evidence="11 12">
        <text>a UDP-3-O-[(3R)-3-hydroxyacyl]-N-acetyl-alpha-D-glucosamine + H2O = a UDP-3-O-[(3R)-3-hydroxyacyl]-alpha-D-glucosamine + acetate</text>
        <dbReference type="Rhea" id="RHEA:67816"/>
        <dbReference type="ChEBI" id="CHEBI:15377"/>
        <dbReference type="ChEBI" id="CHEBI:30089"/>
        <dbReference type="ChEBI" id="CHEBI:137740"/>
        <dbReference type="ChEBI" id="CHEBI:173225"/>
        <dbReference type="EC" id="3.5.1.108"/>
    </reaction>
</comment>
<dbReference type="GO" id="GO:0046872">
    <property type="term" value="F:metal ion binding"/>
    <property type="evidence" value="ECO:0007669"/>
    <property type="project" value="UniProtKB-KW"/>
</dbReference>
<dbReference type="PANTHER" id="PTHR33694:SF1">
    <property type="entry name" value="UDP-3-O-ACYL-N-ACETYLGLUCOSAMINE DEACETYLASE 1, MITOCHONDRIAL-RELATED"/>
    <property type="match status" value="1"/>
</dbReference>
<keyword evidence="5 12" id="KW-0444">Lipid biosynthesis</keyword>
<dbReference type="Gene3D" id="3.30.1700.10">
    <property type="entry name" value="lpxc deacetylase, domain 2"/>
    <property type="match status" value="1"/>
</dbReference>
<dbReference type="RefSeq" id="WP_376801395.1">
    <property type="nucleotide sequence ID" value="NZ_DBNB01000021.1"/>
</dbReference>
<keyword evidence="7 12" id="KW-0479">Metal-binding</keyword>
<feature type="active site" description="Proton donor" evidence="12">
    <location>
        <position position="270"/>
    </location>
</feature>
<dbReference type="GO" id="GO:0009245">
    <property type="term" value="P:lipid A biosynthetic process"/>
    <property type="evidence" value="ECO:0007669"/>
    <property type="project" value="UniProtKB-UniRule"/>
</dbReference>
<evidence type="ECO:0000256" key="10">
    <source>
        <dbReference type="ARBA" id="ARBA00023098"/>
    </source>
</evidence>
<feature type="binding site" evidence="12">
    <location>
        <position position="247"/>
    </location>
    <ligand>
        <name>Zn(2+)</name>
        <dbReference type="ChEBI" id="CHEBI:29105"/>
    </ligand>
</feature>
<dbReference type="EMBL" id="LWDL01000015">
    <property type="protein sequence ID" value="OQW52232.1"/>
    <property type="molecule type" value="Genomic_DNA"/>
</dbReference>
<dbReference type="InterPro" id="IPR011334">
    <property type="entry name" value="UDP-acyl_GlcNac_deAcase_C"/>
</dbReference>
<proteinExistence type="inferred from homology"/>
<evidence type="ECO:0000256" key="6">
    <source>
        <dbReference type="ARBA" id="ARBA00022556"/>
    </source>
</evidence>
<dbReference type="UniPathway" id="UPA00359">
    <property type="reaction ID" value="UER00478"/>
</dbReference>
<keyword evidence="8 12" id="KW-0378">Hydrolase</keyword>
<comment type="similarity">
    <text evidence="12">Belongs to the LpxC family.</text>
</comment>
<comment type="pathway">
    <text evidence="3 12">Glycolipid biosynthesis; lipid IV(A) biosynthesis; lipid IV(A) from (3R)-3-hydroxytetradecanoyl-[acyl-carrier-protein] and UDP-N-acetyl-alpha-D-glucosamine: step 2/6.</text>
</comment>
<comment type="cofactor">
    <cofactor evidence="1 12">
        <name>Zn(2+)</name>
        <dbReference type="ChEBI" id="CHEBI:29105"/>
    </cofactor>
</comment>
<evidence type="ECO:0000313" key="13">
    <source>
        <dbReference type="EMBL" id="OQW52232.1"/>
    </source>
</evidence>
<dbReference type="HAMAP" id="MF_00388">
    <property type="entry name" value="LpxC"/>
    <property type="match status" value="1"/>
</dbReference>
<evidence type="ECO:0000256" key="3">
    <source>
        <dbReference type="ARBA" id="ARBA00005002"/>
    </source>
</evidence>
<evidence type="ECO:0000256" key="12">
    <source>
        <dbReference type="HAMAP-Rule" id="MF_00388"/>
    </source>
</evidence>
<dbReference type="Proteomes" id="UP000192872">
    <property type="component" value="Unassembled WGS sequence"/>
</dbReference>
<evidence type="ECO:0000256" key="11">
    <source>
        <dbReference type="ARBA" id="ARBA00024535"/>
    </source>
</evidence>
<dbReference type="GO" id="GO:0103117">
    <property type="term" value="F:UDP-3-O-acyl-N-acetylglucosamine deacetylase activity"/>
    <property type="evidence" value="ECO:0007669"/>
    <property type="project" value="UniProtKB-UniRule"/>
</dbReference>
<reference evidence="13 14" key="1">
    <citation type="journal article" date="2017" name="Water Res.">
        <title>Comammox in drinking water systems.</title>
        <authorList>
            <person name="Wang Y."/>
            <person name="Ma L."/>
            <person name="Mao Y."/>
            <person name="Jiang X."/>
            <person name="Xia Y."/>
            <person name="Yu K."/>
            <person name="Li B."/>
            <person name="Zhang T."/>
        </authorList>
    </citation>
    <scope>NUCLEOTIDE SEQUENCE [LARGE SCALE GENOMIC DNA]</scope>
    <source>
        <strain evidence="13">SG_bin8</strain>
    </source>
</reference>
<dbReference type="AlphaFoldDB" id="A0A1W9HY38"/>
<organism evidence="13 14">
    <name type="scientific">Candidatus Raskinella chloraquaticus</name>
    <dbReference type="NCBI Taxonomy" id="1951219"/>
    <lineage>
        <taxon>Bacteria</taxon>
        <taxon>Pseudomonadati</taxon>
        <taxon>Pseudomonadota</taxon>
        <taxon>Alphaproteobacteria</taxon>
        <taxon>Hyphomicrobiales</taxon>
        <taxon>Phreatobacteraceae</taxon>
        <taxon>Candidatus Raskinella</taxon>
    </lineage>
</organism>
<name>A0A1W9HY38_9HYPH</name>
<evidence type="ECO:0000256" key="7">
    <source>
        <dbReference type="ARBA" id="ARBA00022723"/>
    </source>
</evidence>
<evidence type="ECO:0000256" key="8">
    <source>
        <dbReference type="ARBA" id="ARBA00022801"/>
    </source>
</evidence>
<evidence type="ECO:0000256" key="5">
    <source>
        <dbReference type="ARBA" id="ARBA00022516"/>
    </source>
</evidence>
<dbReference type="SUPFAM" id="SSF54211">
    <property type="entry name" value="Ribosomal protein S5 domain 2-like"/>
    <property type="match status" value="2"/>
</dbReference>
<sequence length="322" mass="34710">MVGSRHRWQHTIADCVSVSGVGVHRGLPAILSIFPAERDSGIVFVRSDLPAGKANAIPARHHLTATTELATVIGDRSGAAVSTIEHVMAALYGLGIDNALIAIDGPEVPILDGSAKPFAEAIAKVGIERQEAPRRYLRVKQAVRVENGQQFGEILPHDRFTVDVEIVYPDAEIGHQRVVVDVTADKFSRELASARTFGFYRDVEKLRAAGYARGASLDNTVVIGEGKILNKDGLRFHDEFVRHKALDAVGDLALIGMPLLGLYRSSRGGHKLNAQVVAALLADPSHYDVVEIAAERAPASRRSRVVSVDRVGAQIAYAPEGR</sequence>
<dbReference type="NCBIfam" id="TIGR00325">
    <property type="entry name" value="lpxC"/>
    <property type="match status" value="1"/>
</dbReference>
<feature type="binding site" evidence="12">
    <location>
        <position position="243"/>
    </location>
    <ligand>
        <name>Zn(2+)</name>
        <dbReference type="ChEBI" id="CHEBI:29105"/>
    </ligand>
</feature>
<keyword evidence="10 12" id="KW-0443">Lipid metabolism</keyword>
<dbReference type="InterPro" id="IPR015870">
    <property type="entry name" value="UDP-acyl_N-AcGlcN_deAcase_N"/>
</dbReference>
<keyword evidence="9 12" id="KW-0862">Zinc</keyword>
<evidence type="ECO:0000256" key="2">
    <source>
        <dbReference type="ARBA" id="ARBA00002923"/>
    </source>
</evidence>
<dbReference type="Pfam" id="PF03331">
    <property type="entry name" value="LpxC"/>
    <property type="match status" value="1"/>
</dbReference>
<dbReference type="GO" id="GO:0016020">
    <property type="term" value="C:membrane"/>
    <property type="evidence" value="ECO:0007669"/>
    <property type="project" value="GOC"/>
</dbReference>
<evidence type="ECO:0000256" key="1">
    <source>
        <dbReference type="ARBA" id="ARBA00001947"/>
    </source>
</evidence>
<gene>
    <name evidence="12" type="primary">lpxC</name>
    <name evidence="13" type="ORF">A4S15_08775</name>
</gene>